<keyword evidence="1" id="KW-1133">Transmembrane helix</keyword>
<accession>A0AAD7KF00</accession>
<protein>
    <recommendedName>
        <fullName evidence="2">DUF6533 domain-containing protein</fullName>
    </recommendedName>
</protein>
<feature type="transmembrane region" description="Helical" evidence="1">
    <location>
        <begin position="7"/>
        <end position="27"/>
    </location>
</feature>
<dbReference type="InterPro" id="IPR045340">
    <property type="entry name" value="DUF6533"/>
</dbReference>
<dbReference type="EMBL" id="JARKIB010000003">
    <property type="protein sequence ID" value="KAJ7783317.1"/>
    <property type="molecule type" value="Genomic_DNA"/>
</dbReference>
<feature type="transmembrane region" description="Helical" evidence="1">
    <location>
        <begin position="52"/>
        <end position="71"/>
    </location>
</feature>
<reference evidence="3" key="1">
    <citation type="submission" date="2023-03" db="EMBL/GenBank/DDBJ databases">
        <title>Massive genome expansion in bonnet fungi (Mycena s.s.) driven by repeated elements and novel gene families across ecological guilds.</title>
        <authorList>
            <consortium name="Lawrence Berkeley National Laboratory"/>
            <person name="Harder C.B."/>
            <person name="Miyauchi S."/>
            <person name="Viragh M."/>
            <person name="Kuo A."/>
            <person name="Thoen E."/>
            <person name="Andreopoulos B."/>
            <person name="Lu D."/>
            <person name="Skrede I."/>
            <person name="Drula E."/>
            <person name="Henrissat B."/>
            <person name="Morin E."/>
            <person name="Kohler A."/>
            <person name="Barry K."/>
            <person name="LaButti K."/>
            <person name="Morin E."/>
            <person name="Salamov A."/>
            <person name="Lipzen A."/>
            <person name="Mereny Z."/>
            <person name="Hegedus B."/>
            <person name="Baldrian P."/>
            <person name="Stursova M."/>
            <person name="Weitz H."/>
            <person name="Taylor A."/>
            <person name="Grigoriev I.V."/>
            <person name="Nagy L.G."/>
            <person name="Martin F."/>
            <person name="Kauserud H."/>
        </authorList>
    </citation>
    <scope>NUCLEOTIDE SEQUENCE</scope>
    <source>
        <strain evidence="3">CBHHK182m</strain>
    </source>
</reference>
<comment type="caution">
    <text evidence="3">The sequence shown here is derived from an EMBL/GenBank/DDBJ whole genome shotgun (WGS) entry which is preliminary data.</text>
</comment>
<dbReference type="AlphaFoldDB" id="A0AAD7KF00"/>
<sequence length="303" mass="33211">MQKRPGVLEVSAYAGLTFALSELILTFREERTYIWKNPQGTTPKVLYSLSRYFAFAVHITNAVFATLLREYKPIPTHLCRVALVYQGAVLLSMLSILDAILMIRVYALYNRPPYLAGLFICILVSKVVSLAITTHRGLPDQRFSPTCLVLTGSQSSLYLLAGSEFVIQATVLGLTLRQHAFATRGGWSHPLFRLLTRDGSIAFIAIAGVLTAILAISLQPVAAGHLLFPIMVVIMSTAGCRLILNMQKLATPVSGSEPPEPVLTTMRDNAWSARSERSIWTTGTSTFVSDISIVNFTNSNSSD</sequence>
<keyword evidence="4" id="KW-1185">Reference proteome</keyword>
<keyword evidence="1" id="KW-0472">Membrane</keyword>
<evidence type="ECO:0000313" key="4">
    <source>
        <dbReference type="Proteomes" id="UP001215598"/>
    </source>
</evidence>
<feature type="domain" description="DUF6533" evidence="2">
    <location>
        <begin position="13"/>
        <end position="55"/>
    </location>
</feature>
<feature type="transmembrane region" description="Helical" evidence="1">
    <location>
        <begin position="113"/>
        <end position="132"/>
    </location>
</feature>
<feature type="transmembrane region" description="Helical" evidence="1">
    <location>
        <begin position="201"/>
        <end position="220"/>
    </location>
</feature>
<proteinExistence type="predicted"/>
<feature type="transmembrane region" description="Helical" evidence="1">
    <location>
        <begin position="83"/>
        <end position="107"/>
    </location>
</feature>
<gene>
    <name evidence="3" type="ORF">B0H16DRAFT_1496301</name>
</gene>
<feature type="transmembrane region" description="Helical" evidence="1">
    <location>
        <begin position="226"/>
        <end position="244"/>
    </location>
</feature>
<dbReference type="Pfam" id="PF20151">
    <property type="entry name" value="DUF6533"/>
    <property type="match status" value="1"/>
</dbReference>
<evidence type="ECO:0000256" key="1">
    <source>
        <dbReference type="SAM" id="Phobius"/>
    </source>
</evidence>
<name>A0AAD7KF00_9AGAR</name>
<evidence type="ECO:0000313" key="3">
    <source>
        <dbReference type="EMBL" id="KAJ7783317.1"/>
    </source>
</evidence>
<organism evidence="3 4">
    <name type="scientific">Mycena metata</name>
    <dbReference type="NCBI Taxonomy" id="1033252"/>
    <lineage>
        <taxon>Eukaryota</taxon>
        <taxon>Fungi</taxon>
        <taxon>Dikarya</taxon>
        <taxon>Basidiomycota</taxon>
        <taxon>Agaricomycotina</taxon>
        <taxon>Agaricomycetes</taxon>
        <taxon>Agaricomycetidae</taxon>
        <taxon>Agaricales</taxon>
        <taxon>Marasmiineae</taxon>
        <taxon>Mycenaceae</taxon>
        <taxon>Mycena</taxon>
    </lineage>
</organism>
<dbReference type="Proteomes" id="UP001215598">
    <property type="component" value="Unassembled WGS sequence"/>
</dbReference>
<evidence type="ECO:0000259" key="2">
    <source>
        <dbReference type="Pfam" id="PF20151"/>
    </source>
</evidence>
<keyword evidence="1" id="KW-0812">Transmembrane</keyword>